<name>A0AAD8HCL0_9APIA</name>
<reference evidence="2" key="2">
    <citation type="submission" date="2023-05" db="EMBL/GenBank/DDBJ databases">
        <authorList>
            <person name="Schelkunov M.I."/>
        </authorList>
    </citation>
    <scope>NUCLEOTIDE SEQUENCE</scope>
    <source>
        <strain evidence="2">Hsosn_3</strain>
        <tissue evidence="2">Leaf</tissue>
    </source>
</reference>
<dbReference type="AlphaFoldDB" id="A0AAD8HCL0"/>
<dbReference type="PANTHER" id="PTHR45749">
    <property type="match status" value="1"/>
</dbReference>
<feature type="domain" description="TTF-type" evidence="1">
    <location>
        <begin position="77"/>
        <end position="167"/>
    </location>
</feature>
<protein>
    <recommendedName>
        <fullName evidence="1">TTF-type domain-containing protein</fullName>
    </recommendedName>
</protein>
<keyword evidence="3" id="KW-1185">Reference proteome</keyword>
<evidence type="ECO:0000313" key="2">
    <source>
        <dbReference type="EMBL" id="KAK1364091.1"/>
    </source>
</evidence>
<proteinExistence type="predicted"/>
<sequence>MSARVVMEELVNYAGKKTRIDTKRLCEGEVIISDPALRKSIDDYEFELRDDIRRKYVLIGHCQPISHNFPRTQFGSANRCFQIVWFMKWEWLEYSVFQDSTFCLWCYLFGDKKFVNEAFTKRGIRNWKNATEKFKEHVGMRGSAHNKAEKLYFDFKDKQSLLKILPSRKK</sequence>
<evidence type="ECO:0000259" key="1">
    <source>
        <dbReference type="SMART" id="SM00597"/>
    </source>
</evidence>
<dbReference type="SMART" id="SM00597">
    <property type="entry name" value="ZnF_TTF"/>
    <property type="match status" value="1"/>
</dbReference>
<gene>
    <name evidence="2" type="ORF">POM88_039652</name>
</gene>
<dbReference type="Proteomes" id="UP001237642">
    <property type="component" value="Unassembled WGS sequence"/>
</dbReference>
<organism evidence="2 3">
    <name type="scientific">Heracleum sosnowskyi</name>
    <dbReference type="NCBI Taxonomy" id="360622"/>
    <lineage>
        <taxon>Eukaryota</taxon>
        <taxon>Viridiplantae</taxon>
        <taxon>Streptophyta</taxon>
        <taxon>Embryophyta</taxon>
        <taxon>Tracheophyta</taxon>
        <taxon>Spermatophyta</taxon>
        <taxon>Magnoliopsida</taxon>
        <taxon>eudicotyledons</taxon>
        <taxon>Gunneridae</taxon>
        <taxon>Pentapetalae</taxon>
        <taxon>asterids</taxon>
        <taxon>campanulids</taxon>
        <taxon>Apiales</taxon>
        <taxon>Apiaceae</taxon>
        <taxon>Apioideae</taxon>
        <taxon>apioid superclade</taxon>
        <taxon>Tordylieae</taxon>
        <taxon>Tordyliinae</taxon>
        <taxon>Heracleum</taxon>
    </lineage>
</organism>
<reference evidence="2" key="1">
    <citation type="submission" date="2023-02" db="EMBL/GenBank/DDBJ databases">
        <title>Genome of toxic invasive species Heracleum sosnowskyi carries increased number of genes despite the absence of recent whole-genome duplications.</title>
        <authorList>
            <person name="Schelkunov M."/>
            <person name="Shtratnikova V."/>
            <person name="Makarenko M."/>
            <person name="Klepikova A."/>
            <person name="Omelchenko D."/>
            <person name="Novikova G."/>
            <person name="Obukhova E."/>
            <person name="Bogdanov V."/>
            <person name="Penin A."/>
            <person name="Logacheva M."/>
        </authorList>
    </citation>
    <scope>NUCLEOTIDE SEQUENCE</scope>
    <source>
        <strain evidence="2">Hsosn_3</strain>
        <tissue evidence="2">Leaf</tissue>
    </source>
</reference>
<dbReference type="EMBL" id="JAUIZM010000009">
    <property type="protein sequence ID" value="KAK1364091.1"/>
    <property type="molecule type" value="Genomic_DNA"/>
</dbReference>
<evidence type="ECO:0000313" key="3">
    <source>
        <dbReference type="Proteomes" id="UP001237642"/>
    </source>
</evidence>
<accession>A0AAD8HCL0</accession>
<comment type="caution">
    <text evidence="2">The sequence shown here is derived from an EMBL/GenBank/DDBJ whole genome shotgun (WGS) entry which is preliminary data.</text>
</comment>
<dbReference type="InterPro" id="IPR006580">
    <property type="entry name" value="Znf_TTF"/>
</dbReference>
<dbReference type="PANTHER" id="PTHR45749:SF37">
    <property type="entry name" value="OS05G0311600 PROTEIN"/>
    <property type="match status" value="1"/>
</dbReference>